<evidence type="ECO:0000256" key="11">
    <source>
        <dbReference type="ARBA" id="ARBA00023052"/>
    </source>
</evidence>
<evidence type="ECO:0000256" key="4">
    <source>
        <dbReference type="ARBA" id="ARBA00001964"/>
    </source>
</evidence>
<dbReference type="NCBIfam" id="NF004559">
    <property type="entry name" value="PRK05899.2-5"/>
    <property type="match status" value="1"/>
</dbReference>
<dbReference type="InterPro" id="IPR005475">
    <property type="entry name" value="Transketolase-like_Pyr-bd"/>
</dbReference>
<evidence type="ECO:0000313" key="13">
    <source>
        <dbReference type="EMBL" id="QPD03773.1"/>
    </source>
</evidence>
<evidence type="ECO:0000256" key="5">
    <source>
        <dbReference type="ARBA" id="ARBA00007131"/>
    </source>
</evidence>
<evidence type="ECO:0000256" key="6">
    <source>
        <dbReference type="ARBA" id="ARBA00011738"/>
    </source>
</evidence>
<dbReference type="SUPFAM" id="SSF52922">
    <property type="entry name" value="TK C-terminal domain-like"/>
    <property type="match status" value="1"/>
</dbReference>
<evidence type="ECO:0000256" key="7">
    <source>
        <dbReference type="ARBA" id="ARBA00022679"/>
    </source>
</evidence>
<sequence length="621" mass="66315">MAASPASLELLTTLHNKATQLRIDSVRATSEAGSGHPSSCASAADIVAALFFSVMRYNPQNPKALNSDRFVLSKGHAAPLLYAAWAEAGLFPISDLLKLRTLTSDLEGHPTPRLPFVDMATGSLGQGLPVGVGIALNAKFVDNLEYRTYVLMGDGESVEGSVWEAAEVSRQYGLDNLCAIVDVNRLGQSDPTMLQHDMDAYRSRWAGFGWHAIVVDGHDFVAILKGFDEAARTKGRPTVLLAKTYKGKGISFIENKPDWHGKPLKKGDETQKALDELTKQLSPNGTAAHIPAPSLTTPPSHTIGAMPLAPYKIGESVATREAFGLALAALGSANPLVVALDADVKNSTYTDKFGKKFSNRFFESFIAEQNMVGAAAGLAACGKVPFAATFACFLSRAYDFIRMAAISGSNIKLVGTHVGVSIGEDGPSQMGLEDIAMMAAQPNVTVLYPSDGNSMYRLIEVAAHHKGMVYVRAGRPKSPVLYGPEEKFHIGGSKVLRQSSSDALTIVAAGVTLFEALKAYDQLHTAGITARIIDLYSIAPIDRNTLVESGRSTHGRILTVEDHYAHGGLGDAVLSAVATEGIKVHKLAVREIPHSGKPEELVDHYGIGVRSIVEAAKQFIE</sequence>
<dbReference type="AlphaFoldDB" id="A0A7S8FDC5"/>
<comment type="cofactor">
    <cofactor evidence="1">
        <name>Ca(2+)</name>
        <dbReference type="ChEBI" id="CHEBI:29108"/>
    </cofactor>
</comment>
<dbReference type="GO" id="GO:0004802">
    <property type="term" value="F:transketolase activity"/>
    <property type="evidence" value="ECO:0007669"/>
    <property type="project" value="TreeGrafter"/>
</dbReference>
<dbReference type="Proteomes" id="UP000593737">
    <property type="component" value="Chromosome"/>
</dbReference>
<dbReference type="Pfam" id="PF02779">
    <property type="entry name" value="Transket_pyr"/>
    <property type="match status" value="1"/>
</dbReference>
<dbReference type="PANTHER" id="PTHR43195:SF1">
    <property type="entry name" value="FI06132P-RELATED"/>
    <property type="match status" value="1"/>
</dbReference>
<dbReference type="Gene3D" id="3.40.50.970">
    <property type="match status" value="2"/>
</dbReference>
<dbReference type="GO" id="GO:0005737">
    <property type="term" value="C:cytoplasm"/>
    <property type="evidence" value="ECO:0007669"/>
    <property type="project" value="UniProtKB-ARBA"/>
</dbReference>
<comment type="cofactor">
    <cofactor evidence="4">
        <name>thiamine diphosphate</name>
        <dbReference type="ChEBI" id="CHEBI:58937"/>
    </cofactor>
</comment>
<keyword evidence="11" id="KW-0786">Thiamine pyrophosphate</keyword>
<dbReference type="CDD" id="cd02012">
    <property type="entry name" value="TPP_TK"/>
    <property type="match status" value="1"/>
</dbReference>
<dbReference type="InterPro" id="IPR029061">
    <property type="entry name" value="THDP-binding"/>
</dbReference>
<reference evidence="13 14" key="1">
    <citation type="journal article" date="2020" name="ISME J.">
        <title>Enrichment and physiological characterization of a novel comammox Nitrospira indicates ammonium inhibition of complete nitrification.</title>
        <authorList>
            <person name="Sakoula D."/>
            <person name="Koch H."/>
            <person name="Frank J."/>
            <person name="Jetten M.S.M."/>
            <person name="van Kessel M.A.H.J."/>
            <person name="Lucker S."/>
        </authorList>
    </citation>
    <scope>NUCLEOTIDE SEQUENCE [LARGE SCALE GENOMIC DNA]</scope>
    <source>
        <strain evidence="13">Comreactor17</strain>
    </source>
</reference>
<evidence type="ECO:0000256" key="10">
    <source>
        <dbReference type="ARBA" id="ARBA00022842"/>
    </source>
</evidence>
<dbReference type="Pfam" id="PF00456">
    <property type="entry name" value="Transketolase_N"/>
    <property type="match status" value="1"/>
</dbReference>
<dbReference type="InterPro" id="IPR033248">
    <property type="entry name" value="Transketolase_C"/>
</dbReference>
<dbReference type="KEGG" id="nkf:Nkreftii_001547"/>
<keyword evidence="7" id="KW-0808">Transferase</keyword>
<dbReference type="EMBL" id="CP047423">
    <property type="protein sequence ID" value="QPD03773.1"/>
    <property type="molecule type" value="Genomic_DNA"/>
</dbReference>
<dbReference type="SUPFAM" id="SSF52518">
    <property type="entry name" value="Thiamin diphosphate-binding fold (THDP-binding)"/>
    <property type="match status" value="2"/>
</dbReference>
<dbReference type="InterPro" id="IPR005474">
    <property type="entry name" value="Transketolase_N"/>
</dbReference>
<dbReference type="CDD" id="cd07033">
    <property type="entry name" value="TPP_PYR_DXS_TK_like"/>
    <property type="match status" value="1"/>
</dbReference>
<dbReference type="InterPro" id="IPR051424">
    <property type="entry name" value="Transketolase-like"/>
</dbReference>
<proteinExistence type="inferred from homology"/>
<gene>
    <name evidence="13" type="ORF">Nkreftii_001547</name>
</gene>
<dbReference type="PROSITE" id="PS00802">
    <property type="entry name" value="TRANSKETOLASE_2"/>
    <property type="match status" value="1"/>
</dbReference>
<keyword evidence="8" id="KW-0479">Metal-binding</keyword>
<dbReference type="InterPro" id="IPR020826">
    <property type="entry name" value="Transketolase_BS"/>
</dbReference>
<keyword evidence="9" id="KW-0106">Calcium</keyword>
<evidence type="ECO:0000256" key="8">
    <source>
        <dbReference type="ARBA" id="ARBA00022723"/>
    </source>
</evidence>
<dbReference type="FunFam" id="3.40.50.970:FF:000129">
    <property type="entry name" value="Transketolase"/>
    <property type="match status" value="1"/>
</dbReference>
<comment type="similarity">
    <text evidence="5">Belongs to the transketolase family.</text>
</comment>
<dbReference type="Pfam" id="PF02780">
    <property type="entry name" value="Transketolase_C"/>
    <property type="match status" value="1"/>
</dbReference>
<dbReference type="SMART" id="SM00861">
    <property type="entry name" value="Transket_pyr"/>
    <property type="match status" value="1"/>
</dbReference>
<comment type="subunit">
    <text evidence="6">Homodimer.</text>
</comment>
<name>A0A7S8FDC5_9BACT</name>
<keyword evidence="10" id="KW-0460">Magnesium</keyword>
<dbReference type="PANTHER" id="PTHR43195">
    <property type="entry name" value="TRANSKETOLASE"/>
    <property type="match status" value="1"/>
</dbReference>
<organism evidence="13 14">
    <name type="scientific">Candidatus Nitrospira kreftii</name>
    <dbReference type="NCBI Taxonomy" id="2652173"/>
    <lineage>
        <taxon>Bacteria</taxon>
        <taxon>Pseudomonadati</taxon>
        <taxon>Nitrospirota</taxon>
        <taxon>Nitrospiria</taxon>
        <taxon>Nitrospirales</taxon>
        <taxon>Nitrospiraceae</taxon>
        <taxon>Nitrospira</taxon>
    </lineage>
</organism>
<accession>A0A7S8FDC5</accession>
<dbReference type="InterPro" id="IPR009014">
    <property type="entry name" value="Transketo_C/PFOR_II"/>
</dbReference>
<protein>
    <submittedName>
        <fullName evidence="13">Transketolase</fullName>
    </submittedName>
</protein>
<dbReference type="Gene3D" id="3.40.50.920">
    <property type="match status" value="1"/>
</dbReference>
<evidence type="ECO:0000256" key="2">
    <source>
        <dbReference type="ARBA" id="ARBA00001936"/>
    </source>
</evidence>
<evidence type="ECO:0000313" key="14">
    <source>
        <dbReference type="Proteomes" id="UP000593737"/>
    </source>
</evidence>
<dbReference type="GO" id="GO:0046872">
    <property type="term" value="F:metal ion binding"/>
    <property type="evidence" value="ECO:0007669"/>
    <property type="project" value="UniProtKB-KW"/>
</dbReference>
<evidence type="ECO:0000256" key="9">
    <source>
        <dbReference type="ARBA" id="ARBA00022837"/>
    </source>
</evidence>
<evidence type="ECO:0000256" key="3">
    <source>
        <dbReference type="ARBA" id="ARBA00001946"/>
    </source>
</evidence>
<comment type="cofactor">
    <cofactor evidence="2">
        <name>Mn(2+)</name>
        <dbReference type="ChEBI" id="CHEBI:29035"/>
    </cofactor>
</comment>
<dbReference type="GO" id="GO:0030976">
    <property type="term" value="F:thiamine pyrophosphate binding"/>
    <property type="evidence" value="ECO:0007669"/>
    <property type="project" value="TreeGrafter"/>
</dbReference>
<feature type="domain" description="Transketolase-like pyrimidine-binding" evidence="12">
    <location>
        <begin position="317"/>
        <end position="480"/>
    </location>
</feature>
<evidence type="ECO:0000259" key="12">
    <source>
        <dbReference type="SMART" id="SM00861"/>
    </source>
</evidence>
<comment type="cofactor">
    <cofactor evidence="3">
        <name>Mg(2+)</name>
        <dbReference type="ChEBI" id="CHEBI:18420"/>
    </cofactor>
</comment>
<evidence type="ECO:0000256" key="1">
    <source>
        <dbReference type="ARBA" id="ARBA00001913"/>
    </source>
</evidence>